<sequence>MRFRLPHHILLLASRCHTALAQSTVVSNTAAWSSQIIAFWGAVGLGTRLSTPQKISNPFTALFGLYRILNRTWTISSTLQKGGFVYLSQGLVGGAVRVHVVVICWKNKEDLTRLALRVAMTAEAIARQNWTIVVVGRQLKGNEITEPFSIWTICPRMAEYSTVRHKLSADLVPHIEDEDILSLIRHPAFGIDPVANLLANLHMPATRVALITEVASALQNTSTIARHVTGWQIPETSSPYIHIIKYTGAYATSRTLKVISAFLLYTQVHLAVSVAVGLMAAATGRGLTVWLFSTRVVISQLGGASYAGDDGLFTILAFSGIQLNMATEEGNFLVAGDVLLWSMRIREVVVVLLLNVLEIVIILGGWVYGSLQAQRFPPTGLVGHGMIWLAFCVSIMLGARAMFGLKERVTARIIGIFEVPGQQSFRQHSLHADCALYIPAVADMNNDKYAILSLASEILSSTSDDAVALLSALRLLRSPSFATKVEEFAIEKCMAYVYKDDRLQTRGWKYPWKSFAVCIVLVGLSACASTTYAYVSLPRWFKLCVEVLVSICAVYVSTLERASPLPHLQHSYMSFMVAATVVCSVWYVGVEGVG</sequence>
<organism evidence="3 4">
    <name type="scientific">Mycena pura</name>
    <dbReference type="NCBI Taxonomy" id="153505"/>
    <lineage>
        <taxon>Eukaryota</taxon>
        <taxon>Fungi</taxon>
        <taxon>Dikarya</taxon>
        <taxon>Basidiomycota</taxon>
        <taxon>Agaricomycotina</taxon>
        <taxon>Agaricomycetes</taxon>
        <taxon>Agaricomycetidae</taxon>
        <taxon>Agaricales</taxon>
        <taxon>Marasmiineae</taxon>
        <taxon>Mycenaceae</taxon>
        <taxon>Mycena</taxon>
    </lineage>
</organism>
<dbReference type="AlphaFoldDB" id="A0AAD6YMB5"/>
<feature type="transmembrane region" description="Helical" evidence="1">
    <location>
        <begin position="262"/>
        <end position="282"/>
    </location>
</feature>
<feature type="chain" id="PRO_5042102961" evidence="2">
    <location>
        <begin position="22"/>
        <end position="594"/>
    </location>
</feature>
<evidence type="ECO:0000256" key="1">
    <source>
        <dbReference type="SAM" id="Phobius"/>
    </source>
</evidence>
<feature type="transmembrane region" description="Helical" evidence="1">
    <location>
        <begin position="381"/>
        <end position="403"/>
    </location>
</feature>
<proteinExistence type="predicted"/>
<keyword evidence="1" id="KW-1133">Transmembrane helix</keyword>
<comment type="caution">
    <text evidence="3">The sequence shown here is derived from an EMBL/GenBank/DDBJ whole genome shotgun (WGS) entry which is preliminary data.</text>
</comment>
<dbReference type="Proteomes" id="UP001219525">
    <property type="component" value="Unassembled WGS sequence"/>
</dbReference>
<protein>
    <submittedName>
        <fullName evidence="3">Uncharacterized protein</fullName>
    </submittedName>
</protein>
<feature type="transmembrane region" description="Helical" evidence="1">
    <location>
        <begin position="512"/>
        <end position="534"/>
    </location>
</feature>
<keyword evidence="2" id="KW-0732">Signal</keyword>
<name>A0AAD6YMB5_9AGAR</name>
<feature type="transmembrane region" description="Helical" evidence="1">
    <location>
        <begin position="571"/>
        <end position="589"/>
    </location>
</feature>
<evidence type="ECO:0000313" key="3">
    <source>
        <dbReference type="EMBL" id="KAJ7223526.1"/>
    </source>
</evidence>
<reference evidence="3" key="1">
    <citation type="submission" date="2023-03" db="EMBL/GenBank/DDBJ databases">
        <title>Massive genome expansion in bonnet fungi (Mycena s.s.) driven by repeated elements and novel gene families across ecological guilds.</title>
        <authorList>
            <consortium name="Lawrence Berkeley National Laboratory"/>
            <person name="Harder C.B."/>
            <person name="Miyauchi S."/>
            <person name="Viragh M."/>
            <person name="Kuo A."/>
            <person name="Thoen E."/>
            <person name="Andreopoulos B."/>
            <person name="Lu D."/>
            <person name="Skrede I."/>
            <person name="Drula E."/>
            <person name="Henrissat B."/>
            <person name="Morin E."/>
            <person name="Kohler A."/>
            <person name="Barry K."/>
            <person name="LaButti K."/>
            <person name="Morin E."/>
            <person name="Salamov A."/>
            <person name="Lipzen A."/>
            <person name="Mereny Z."/>
            <person name="Hegedus B."/>
            <person name="Baldrian P."/>
            <person name="Stursova M."/>
            <person name="Weitz H."/>
            <person name="Taylor A."/>
            <person name="Grigoriev I.V."/>
            <person name="Nagy L.G."/>
            <person name="Martin F."/>
            <person name="Kauserud H."/>
        </authorList>
    </citation>
    <scope>NUCLEOTIDE SEQUENCE</scope>
    <source>
        <strain evidence="3">9144</strain>
    </source>
</reference>
<feature type="transmembrane region" description="Helical" evidence="1">
    <location>
        <begin position="348"/>
        <end position="369"/>
    </location>
</feature>
<dbReference type="EMBL" id="JARJCW010000006">
    <property type="protein sequence ID" value="KAJ7223526.1"/>
    <property type="molecule type" value="Genomic_DNA"/>
</dbReference>
<keyword evidence="4" id="KW-1185">Reference proteome</keyword>
<feature type="signal peptide" evidence="2">
    <location>
        <begin position="1"/>
        <end position="21"/>
    </location>
</feature>
<accession>A0AAD6YMB5</accession>
<keyword evidence="1" id="KW-0812">Transmembrane</keyword>
<gene>
    <name evidence="3" type="ORF">GGX14DRAFT_351631</name>
</gene>
<evidence type="ECO:0000256" key="2">
    <source>
        <dbReference type="SAM" id="SignalP"/>
    </source>
</evidence>
<evidence type="ECO:0000313" key="4">
    <source>
        <dbReference type="Proteomes" id="UP001219525"/>
    </source>
</evidence>
<keyword evidence="1" id="KW-0472">Membrane</keyword>